<dbReference type="EMBL" id="VOMB01000023">
    <property type="protein sequence ID" value="MBU9766362.1"/>
    <property type="molecule type" value="Genomic_DNA"/>
</dbReference>
<dbReference type="Proteomes" id="UP000812982">
    <property type="component" value="Unassembled WGS sequence"/>
</dbReference>
<accession>A0ABS6KRU3</accession>
<comment type="similarity">
    <text evidence="1">Belongs to the RelE toxin family.</text>
</comment>
<dbReference type="RefSeq" id="WP_217160220.1">
    <property type="nucleotide sequence ID" value="NZ_VOMB01000023.1"/>
</dbReference>
<proteinExistence type="inferred from homology"/>
<name>A0ABS6KRU3_9MYCO</name>
<reference evidence="2 3" key="1">
    <citation type="journal article" date="2021" name="Sci. Rep.">
        <title>Phenotypic and genomic hallmarks of a novel, potentially pathogenic rapidly growing Mycobacterium species related to the Mycobacterium fortuitum complex.</title>
        <authorList>
            <person name="Gharbi R."/>
            <person name="Khanna V."/>
            <person name="Frigui W."/>
            <person name="Mhenni B."/>
            <person name="Brosch R."/>
            <person name="Mardassi H."/>
        </authorList>
    </citation>
    <scope>NUCLEOTIDE SEQUENCE [LARGE SCALE GENOMIC DNA]</scope>
    <source>
        <strain evidence="2 3">TNTM28</strain>
    </source>
</reference>
<gene>
    <name evidence="2" type="ORF">FR943_21275</name>
</gene>
<evidence type="ECO:0000313" key="3">
    <source>
        <dbReference type="Proteomes" id="UP000812982"/>
    </source>
</evidence>
<dbReference type="InterPro" id="IPR007712">
    <property type="entry name" value="RelE/ParE_toxin"/>
</dbReference>
<dbReference type="Pfam" id="PF05016">
    <property type="entry name" value="ParE_toxin"/>
    <property type="match status" value="1"/>
</dbReference>
<comment type="caution">
    <text evidence="2">The sequence shown here is derived from an EMBL/GenBank/DDBJ whole genome shotgun (WGS) entry which is preliminary data.</text>
</comment>
<keyword evidence="3" id="KW-1185">Reference proteome</keyword>
<sequence length="94" mass="10675">MTYEVVLSPRARRALSEELPEAVAAACIEFITGPLAENPRRVGKPLRNELAGTYSARRGEFRVVYDIDDNRICVEVISIRHRRDAYRTREVVGS</sequence>
<protein>
    <submittedName>
        <fullName evidence="2">Type II toxin-antitoxin system RelE/ParE family toxin</fullName>
    </submittedName>
</protein>
<dbReference type="PANTHER" id="PTHR35601:SF1">
    <property type="entry name" value="TOXIN RELE"/>
    <property type="match status" value="1"/>
</dbReference>
<evidence type="ECO:0000313" key="2">
    <source>
        <dbReference type="EMBL" id="MBU9766362.1"/>
    </source>
</evidence>
<evidence type="ECO:0000256" key="1">
    <source>
        <dbReference type="ARBA" id="ARBA00006226"/>
    </source>
</evidence>
<dbReference type="PANTHER" id="PTHR35601">
    <property type="entry name" value="TOXIN RELE"/>
    <property type="match status" value="1"/>
</dbReference>
<organism evidence="2 3">
    <name type="scientific">[Mycobacterium] fortunisiensis</name>
    <dbReference type="NCBI Taxonomy" id="2600579"/>
    <lineage>
        <taxon>Bacteria</taxon>
        <taxon>Bacillati</taxon>
        <taxon>Actinomycetota</taxon>
        <taxon>Actinomycetes</taxon>
        <taxon>Mycobacteriales</taxon>
        <taxon>Mycobacteriaceae</taxon>
        <taxon>Mycolicibacterium</taxon>
    </lineage>
</organism>